<accession>A0A0D0KG19</accession>
<dbReference type="Proteomes" id="UP000035017">
    <property type="component" value="Unassembled WGS sequence"/>
</dbReference>
<dbReference type="NCBIfam" id="TIGR00229">
    <property type="entry name" value="sensory_box"/>
    <property type="match status" value="1"/>
</dbReference>
<organism evidence="3 4">
    <name type="scientific">Agrobacterium tumefaciens</name>
    <dbReference type="NCBI Taxonomy" id="358"/>
    <lineage>
        <taxon>Bacteria</taxon>
        <taxon>Pseudomonadati</taxon>
        <taxon>Pseudomonadota</taxon>
        <taxon>Alphaproteobacteria</taxon>
        <taxon>Hyphomicrobiales</taxon>
        <taxon>Rhizobiaceae</taxon>
        <taxon>Rhizobium/Agrobacterium group</taxon>
        <taxon>Agrobacterium</taxon>
        <taxon>Agrobacterium tumefaciens complex</taxon>
    </lineage>
</organism>
<proteinExistence type="predicted"/>
<dbReference type="InterPro" id="IPR013655">
    <property type="entry name" value="PAS_fold_3"/>
</dbReference>
<evidence type="ECO:0000313" key="3">
    <source>
        <dbReference type="EMBL" id="KIP98270.1"/>
    </source>
</evidence>
<evidence type="ECO:0000313" key="4">
    <source>
        <dbReference type="Proteomes" id="UP000035017"/>
    </source>
</evidence>
<dbReference type="InterPro" id="IPR001610">
    <property type="entry name" value="PAC"/>
</dbReference>
<feature type="domain" description="HAMP" evidence="2">
    <location>
        <begin position="243"/>
        <end position="295"/>
    </location>
</feature>
<dbReference type="InterPro" id="IPR000700">
    <property type="entry name" value="PAS-assoc_C"/>
</dbReference>
<dbReference type="PANTHER" id="PTHR24422">
    <property type="entry name" value="CHEMOTAXIS PROTEIN METHYLTRANSFERASE"/>
    <property type="match status" value="1"/>
</dbReference>
<dbReference type="InterPro" id="IPR050903">
    <property type="entry name" value="Bact_Chemotaxis_MeTrfase"/>
</dbReference>
<gene>
    <name evidence="3" type="ORF">RU07_22165</name>
</gene>
<feature type="domain" description="PAC" evidence="1">
    <location>
        <begin position="202"/>
        <end position="254"/>
    </location>
</feature>
<sequence>MLGSSKISRMQTKSLNSITANIMIADVDLNIRYMNEAVTTLLKEAAADLKKELPRFDFDKLVGSNIDIFHKNPSHQRNMLSALKTQHRATIWVGHRAFDLIVTPLLEGNRTTGFVVEWANAKERLQNVDFQGQMVAISRVQGIIEFTTDGEIVTANENFLNALGYRLDEIKGGSHSMLVDPDYARAPAYKEFWDALRRGELQAAEFTRYGKNGKLVVINASYNPILDSKGKVTKIVKFATDVTERVHAVTTIGAALTKLAQGDLSFSIDQPFAPDFEGLRNAMNEALSQMRNTLSDVAGSTNQIDTG</sequence>
<evidence type="ECO:0000259" key="2">
    <source>
        <dbReference type="PROSITE" id="PS50885"/>
    </source>
</evidence>
<dbReference type="PROSITE" id="PS50113">
    <property type="entry name" value="PAC"/>
    <property type="match status" value="1"/>
</dbReference>
<evidence type="ECO:0000259" key="1">
    <source>
        <dbReference type="PROSITE" id="PS50113"/>
    </source>
</evidence>
<dbReference type="AlphaFoldDB" id="A0A0D0KG19"/>
<dbReference type="CDD" id="cd00130">
    <property type="entry name" value="PAS"/>
    <property type="match status" value="1"/>
</dbReference>
<dbReference type="OrthoDB" id="9765776at2"/>
<dbReference type="SMART" id="SM00086">
    <property type="entry name" value="PAC"/>
    <property type="match status" value="1"/>
</dbReference>
<dbReference type="Gene3D" id="3.30.450.20">
    <property type="entry name" value="PAS domain"/>
    <property type="match status" value="2"/>
</dbReference>
<name>A0A0D0KG19_AGRTU</name>
<protein>
    <submittedName>
        <fullName evidence="3">Chemotaxis protein</fullName>
    </submittedName>
</protein>
<dbReference type="GO" id="GO:0016020">
    <property type="term" value="C:membrane"/>
    <property type="evidence" value="ECO:0007669"/>
    <property type="project" value="InterPro"/>
</dbReference>
<dbReference type="EMBL" id="JXQV01000041">
    <property type="protein sequence ID" value="KIP98270.1"/>
    <property type="molecule type" value="Genomic_DNA"/>
</dbReference>
<dbReference type="InterPro" id="IPR035965">
    <property type="entry name" value="PAS-like_dom_sf"/>
</dbReference>
<dbReference type="Pfam" id="PF13188">
    <property type="entry name" value="PAS_8"/>
    <property type="match status" value="1"/>
</dbReference>
<reference evidence="3 4" key="1">
    <citation type="submission" date="2014-12" db="EMBL/GenBank/DDBJ databases">
        <title>16Stimator: statistical estimation of ribosomal gene copy numbers from draft genome assemblies.</title>
        <authorList>
            <person name="Perisin M.A."/>
            <person name="Vetter M."/>
            <person name="Gilbert J.A."/>
            <person name="Bergelson J."/>
        </authorList>
    </citation>
    <scope>NUCLEOTIDE SEQUENCE [LARGE SCALE GENOMIC DNA]</scope>
    <source>
        <strain evidence="3 4">MEJ076</strain>
    </source>
</reference>
<dbReference type="PROSITE" id="PS50885">
    <property type="entry name" value="HAMP"/>
    <property type="match status" value="1"/>
</dbReference>
<feature type="non-terminal residue" evidence="3">
    <location>
        <position position="307"/>
    </location>
</feature>
<dbReference type="InterPro" id="IPR000014">
    <property type="entry name" value="PAS"/>
</dbReference>
<dbReference type="Pfam" id="PF08447">
    <property type="entry name" value="PAS_3"/>
    <property type="match status" value="1"/>
</dbReference>
<dbReference type="SUPFAM" id="SSF55785">
    <property type="entry name" value="PYP-like sensor domain (PAS domain)"/>
    <property type="match status" value="1"/>
</dbReference>
<comment type="caution">
    <text evidence="3">The sequence shown here is derived from an EMBL/GenBank/DDBJ whole genome shotgun (WGS) entry which is preliminary data.</text>
</comment>
<dbReference type="PANTHER" id="PTHR24422:SF10">
    <property type="entry name" value="CHEMOTAXIS PROTEIN METHYLTRANSFERASE 2"/>
    <property type="match status" value="1"/>
</dbReference>
<dbReference type="InterPro" id="IPR003660">
    <property type="entry name" value="HAMP_dom"/>
</dbReference>
<dbReference type="GO" id="GO:0007165">
    <property type="term" value="P:signal transduction"/>
    <property type="evidence" value="ECO:0007669"/>
    <property type="project" value="InterPro"/>
</dbReference>